<feature type="region of interest" description="Disordered" evidence="1">
    <location>
        <begin position="485"/>
        <end position="533"/>
    </location>
</feature>
<dbReference type="AlphaFoldDB" id="A0A6L2KI37"/>
<name>A0A6L2KI37_TANCI</name>
<dbReference type="GO" id="GO:0003676">
    <property type="term" value="F:nucleic acid binding"/>
    <property type="evidence" value="ECO:0007669"/>
    <property type="project" value="InterPro"/>
</dbReference>
<dbReference type="InterPro" id="IPR036875">
    <property type="entry name" value="Znf_CCHC_sf"/>
</dbReference>
<dbReference type="GO" id="GO:0008270">
    <property type="term" value="F:zinc ion binding"/>
    <property type="evidence" value="ECO:0007669"/>
    <property type="project" value="InterPro"/>
</dbReference>
<protein>
    <submittedName>
        <fullName evidence="2">Uncharacterized protein</fullName>
    </submittedName>
</protein>
<reference evidence="2" key="1">
    <citation type="journal article" date="2019" name="Sci. Rep.">
        <title>Draft genome of Tanacetum cinerariifolium, the natural source of mosquito coil.</title>
        <authorList>
            <person name="Yamashiro T."/>
            <person name="Shiraishi A."/>
            <person name="Satake H."/>
            <person name="Nakayama K."/>
        </authorList>
    </citation>
    <scope>NUCLEOTIDE SEQUENCE</scope>
</reference>
<feature type="region of interest" description="Disordered" evidence="1">
    <location>
        <begin position="416"/>
        <end position="435"/>
    </location>
</feature>
<feature type="compositionally biased region" description="Polar residues" evidence="1">
    <location>
        <begin position="493"/>
        <end position="510"/>
    </location>
</feature>
<feature type="compositionally biased region" description="Polar residues" evidence="1">
    <location>
        <begin position="420"/>
        <end position="432"/>
    </location>
</feature>
<organism evidence="2">
    <name type="scientific">Tanacetum cinerariifolium</name>
    <name type="common">Dalmatian daisy</name>
    <name type="synonym">Chrysanthemum cinerariifolium</name>
    <dbReference type="NCBI Taxonomy" id="118510"/>
    <lineage>
        <taxon>Eukaryota</taxon>
        <taxon>Viridiplantae</taxon>
        <taxon>Streptophyta</taxon>
        <taxon>Embryophyta</taxon>
        <taxon>Tracheophyta</taxon>
        <taxon>Spermatophyta</taxon>
        <taxon>Magnoliopsida</taxon>
        <taxon>eudicotyledons</taxon>
        <taxon>Gunneridae</taxon>
        <taxon>Pentapetalae</taxon>
        <taxon>asterids</taxon>
        <taxon>campanulids</taxon>
        <taxon>Asterales</taxon>
        <taxon>Asteraceae</taxon>
        <taxon>Asteroideae</taxon>
        <taxon>Anthemideae</taxon>
        <taxon>Anthemidinae</taxon>
        <taxon>Tanacetum</taxon>
    </lineage>
</organism>
<evidence type="ECO:0000313" key="2">
    <source>
        <dbReference type="EMBL" id="GEU49066.1"/>
    </source>
</evidence>
<dbReference type="EMBL" id="BKCJ010002513">
    <property type="protein sequence ID" value="GEU49066.1"/>
    <property type="molecule type" value="Genomic_DNA"/>
</dbReference>
<feature type="compositionally biased region" description="Polar residues" evidence="1">
    <location>
        <begin position="242"/>
        <end position="251"/>
    </location>
</feature>
<feature type="region of interest" description="Disordered" evidence="1">
    <location>
        <begin position="233"/>
        <end position="254"/>
    </location>
</feature>
<gene>
    <name evidence="2" type="ORF">Tci_021044</name>
</gene>
<proteinExistence type="predicted"/>
<accession>A0A6L2KI37</accession>
<feature type="region of interest" description="Disordered" evidence="1">
    <location>
        <begin position="545"/>
        <end position="567"/>
    </location>
</feature>
<sequence length="567" mass="64242">MKDKVEFKGKNIVGAFMNVPIFVRKFSIGQILQLLKTWILTVMKKWVKSLLEDRFVKKHVSKQTGLMNDEELAKKEVKQMEADDQAIQTILKGLSKDIYAAVDSCKTAQEIWLHVQQMMKGSDIGIQEKKANLHNRQIAQPGMNLGKDRHMQMVGGNDRNQFRQYARQNIRNQNRYNIKQNVRNQGITNSNANQNGNGNVVATWAEGNGNRNNKHQIRCYNFRGLGHYARNCTAKPRKKDQASTSGTQSNKAPVYDSYGSAEVHEYDNFYNNEIFNMFTKEEQYSELLEPISEPHQVQHNGSNVIFAVSSMEQRGGILEQNLATVEKNETLQLAQESRLKMKQLNKEIEPTNYAKINQLSEVFVSQKAKSREELYFSNTSKMASVSKSISIPNEEFLDDTSPSVARKFLNEVPPKAVESNDLSNPVTSNSVPITKESRGMKNDNVITLGMFRIILTMNSRVDNFMPNKHLKESVRIKPITVSQPNVITKKDMNSNTNGLPSTGVESTTKTSRPHPRSNPKNDRIPSAAKSSCVSNNLEKVEEHHKNLQFSKTPNHRSSKGNKINLAI</sequence>
<evidence type="ECO:0000256" key="1">
    <source>
        <dbReference type="SAM" id="MobiDB-lite"/>
    </source>
</evidence>
<dbReference type="SUPFAM" id="SSF57756">
    <property type="entry name" value="Retrovirus zinc finger-like domains"/>
    <property type="match status" value="1"/>
</dbReference>
<comment type="caution">
    <text evidence="2">The sequence shown here is derived from an EMBL/GenBank/DDBJ whole genome shotgun (WGS) entry which is preliminary data.</text>
</comment>